<protein>
    <submittedName>
        <fullName evidence="2">Uncharacterized protein</fullName>
    </submittedName>
</protein>
<dbReference type="AlphaFoldDB" id="A0A517U4D3"/>
<reference evidence="2 3" key="1">
    <citation type="submission" date="2019-02" db="EMBL/GenBank/DDBJ databases">
        <title>Deep-cultivation of Planctomycetes and their phenomic and genomic characterization uncovers novel biology.</title>
        <authorList>
            <person name="Wiegand S."/>
            <person name="Jogler M."/>
            <person name="Boedeker C."/>
            <person name="Pinto D."/>
            <person name="Vollmers J."/>
            <person name="Rivas-Marin E."/>
            <person name="Kohn T."/>
            <person name="Peeters S.H."/>
            <person name="Heuer A."/>
            <person name="Rast P."/>
            <person name="Oberbeckmann S."/>
            <person name="Bunk B."/>
            <person name="Jeske O."/>
            <person name="Meyerdierks A."/>
            <person name="Storesund J.E."/>
            <person name="Kallscheuer N."/>
            <person name="Luecker S."/>
            <person name="Lage O.M."/>
            <person name="Pohl T."/>
            <person name="Merkel B.J."/>
            <person name="Hornburger P."/>
            <person name="Mueller R.-W."/>
            <person name="Bruemmer F."/>
            <person name="Labrenz M."/>
            <person name="Spormann A.M."/>
            <person name="Op den Camp H."/>
            <person name="Overmann J."/>
            <person name="Amann R."/>
            <person name="Jetten M.S.M."/>
            <person name="Mascher T."/>
            <person name="Medema M.H."/>
            <person name="Devos D.P."/>
            <person name="Kaster A.-K."/>
            <person name="Ovreas L."/>
            <person name="Rohde M."/>
            <person name="Galperin M.Y."/>
            <person name="Jogler C."/>
        </authorList>
    </citation>
    <scope>NUCLEOTIDE SEQUENCE [LARGE SCALE GENOMIC DNA]</scope>
    <source>
        <strain evidence="2 3">I41</strain>
    </source>
</reference>
<proteinExistence type="predicted"/>
<organism evidence="2 3">
    <name type="scientific">Lacipirellula limnantheis</name>
    <dbReference type="NCBI Taxonomy" id="2528024"/>
    <lineage>
        <taxon>Bacteria</taxon>
        <taxon>Pseudomonadati</taxon>
        <taxon>Planctomycetota</taxon>
        <taxon>Planctomycetia</taxon>
        <taxon>Pirellulales</taxon>
        <taxon>Lacipirellulaceae</taxon>
        <taxon>Lacipirellula</taxon>
    </lineage>
</organism>
<name>A0A517U4D3_9BACT</name>
<dbReference type="EMBL" id="CP036339">
    <property type="protein sequence ID" value="QDT75483.1"/>
    <property type="molecule type" value="Genomic_DNA"/>
</dbReference>
<dbReference type="OrthoDB" id="284237at2"/>
<gene>
    <name evidence="2" type="ORF">I41_46940</name>
</gene>
<dbReference type="Proteomes" id="UP000317909">
    <property type="component" value="Chromosome"/>
</dbReference>
<keyword evidence="1" id="KW-0472">Membrane</keyword>
<keyword evidence="1" id="KW-1133">Transmembrane helix</keyword>
<dbReference type="RefSeq" id="WP_145435164.1">
    <property type="nucleotide sequence ID" value="NZ_CP036339.1"/>
</dbReference>
<dbReference type="KEGG" id="llh:I41_46940"/>
<evidence type="ECO:0000313" key="3">
    <source>
        <dbReference type="Proteomes" id="UP000317909"/>
    </source>
</evidence>
<keyword evidence="1" id="KW-0812">Transmembrane</keyword>
<evidence type="ECO:0000313" key="2">
    <source>
        <dbReference type="EMBL" id="QDT75483.1"/>
    </source>
</evidence>
<keyword evidence="3" id="KW-1185">Reference proteome</keyword>
<sequence>MSYPVTCECGETSQVVASEAGATFTCPCGRTVRVPTLSKLRATAGSADDFGSVLEQVRRRIKLGKLPCNEICPITGGPATATAWFEILCEREWSRRTGMNDGQAILFAVFGGWLGILFAIMRGDGTRETLGSDVSLTAPLRLSPSGADKVGSTRSQRLLKRAFSMTPIYKQLLQAYPQAKVVRVTVDG</sequence>
<feature type="transmembrane region" description="Helical" evidence="1">
    <location>
        <begin position="104"/>
        <end position="121"/>
    </location>
</feature>
<accession>A0A517U4D3</accession>
<evidence type="ECO:0000256" key="1">
    <source>
        <dbReference type="SAM" id="Phobius"/>
    </source>
</evidence>